<evidence type="ECO:0000259" key="2">
    <source>
        <dbReference type="Pfam" id="PF13966"/>
    </source>
</evidence>
<feature type="domain" description="RNase H type-1" evidence="1">
    <location>
        <begin position="373"/>
        <end position="436"/>
    </location>
</feature>
<dbReference type="GO" id="GO:0003676">
    <property type="term" value="F:nucleic acid binding"/>
    <property type="evidence" value="ECO:0007669"/>
    <property type="project" value="InterPro"/>
</dbReference>
<dbReference type="Proteomes" id="UP001497516">
    <property type="component" value="Chromosome 6"/>
</dbReference>
<evidence type="ECO:0000313" key="3">
    <source>
        <dbReference type="EMBL" id="CAL1397370.1"/>
    </source>
</evidence>
<reference evidence="3 4" key="1">
    <citation type="submission" date="2024-04" db="EMBL/GenBank/DDBJ databases">
        <authorList>
            <person name="Fracassetti M."/>
        </authorList>
    </citation>
    <scope>NUCLEOTIDE SEQUENCE [LARGE SCALE GENOMIC DNA]</scope>
</reference>
<dbReference type="EMBL" id="OZ034819">
    <property type="protein sequence ID" value="CAL1397370.1"/>
    <property type="molecule type" value="Genomic_DNA"/>
</dbReference>
<dbReference type="InterPro" id="IPR002156">
    <property type="entry name" value="RNaseH_domain"/>
</dbReference>
<sequence length="437" mass="50177">MVSPKEEGGMGFQDLRGFNIALLGKQLWNLVKCPDSLIARILKAKYHKRSSILDASMGYRPSFVWRSIMSAQELINKGVRWRIGNGVNVRIWGDRWIPTLPGQFVPTAPMGLPVEANVCELVDPDTNQWDIPLLESCFTRDTVEAISQIPLRGNEEVDTIMWHNNKEGNYSVREGYKEWSCAFKEQHGVVGFGEESVWKKLWSLQVPPKVRQFMWRFGREILPTGVIVSERNPRWGDRCPFCDQVETQVHLFSECQWASRICRQFEVVGCFARRGSGSCYEWFKSMAESEDEASLESWCVLLWYLWKERNAHMFNGAKLPEEEIPVRTKYFLMDYKQHQHREEVIPTPVVRNGWRKPTMGRWSVCTDAGVLPTGDTGLGVVIRDADAKFKYAAAKNIAGKWSSEEVEALAMEMGVQLAYQFQVQEVMLESDCLSVIK</sequence>
<organism evidence="3 4">
    <name type="scientific">Linum trigynum</name>
    <dbReference type="NCBI Taxonomy" id="586398"/>
    <lineage>
        <taxon>Eukaryota</taxon>
        <taxon>Viridiplantae</taxon>
        <taxon>Streptophyta</taxon>
        <taxon>Embryophyta</taxon>
        <taxon>Tracheophyta</taxon>
        <taxon>Spermatophyta</taxon>
        <taxon>Magnoliopsida</taxon>
        <taxon>eudicotyledons</taxon>
        <taxon>Gunneridae</taxon>
        <taxon>Pentapetalae</taxon>
        <taxon>rosids</taxon>
        <taxon>fabids</taxon>
        <taxon>Malpighiales</taxon>
        <taxon>Linaceae</taxon>
        <taxon>Linum</taxon>
    </lineage>
</organism>
<dbReference type="PANTHER" id="PTHR47074:SF11">
    <property type="entry name" value="REVERSE TRANSCRIPTASE-LIKE PROTEIN"/>
    <property type="match status" value="1"/>
</dbReference>
<proteinExistence type="predicted"/>
<dbReference type="InterPro" id="IPR036397">
    <property type="entry name" value="RNaseH_sf"/>
</dbReference>
<dbReference type="Pfam" id="PF13966">
    <property type="entry name" value="zf-RVT"/>
    <property type="match status" value="1"/>
</dbReference>
<evidence type="ECO:0000313" key="4">
    <source>
        <dbReference type="Proteomes" id="UP001497516"/>
    </source>
</evidence>
<keyword evidence="4" id="KW-1185">Reference proteome</keyword>
<name>A0AAV2FIT3_9ROSI</name>
<dbReference type="InterPro" id="IPR026960">
    <property type="entry name" value="RVT-Znf"/>
</dbReference>
<accession>A0AAV2FIT3</accession>
<gene>
    <name evidence="3" type="ORF">LTRI10_LOCUS37675</name>
</gene>
<evidence type="ECO:0000259" key="1">
    <source>
        <dbReference type="Pfam" id="PF13456"/>
    </source>
</evidence>
<dbReference type="Gene3D" id="3.30.420.10">
    <property type="entry name" value="Ribonuclease H-like superfamily/Ribonuclease H"/>
    <property type="match status" value="1"/>
</dbReference>
<dbReference type="AlphaFoldDB" id="A0AAV2FIT3"/>
<dbReference type="PANTHER" id="PTHR47074">
    <property type="entry name" value="BNAC02G40300D PROTEIN"/>
    <property type="match status" value="1"/>
</dbReference>
<dbReference type="InterPro" id="IPR052929">
    <property type="entry name" value="RNase_H-like_EbsB-rel"/>
</dbReference>
<protein>
    <submittedName>
        <fullName evidence="3">Uncharacterized protein</fullName>
    </submittedName>
</protein>
<dbReference type="GO" id="GO:0004523">
    <property type="term" value="F:RNA-DNA hybrid ribonuclease activity"/>
    <property type="evidence" value="ECO:0007669"/>
    <property type="project" value="InterPro"/>
</dbReference>
<dbReference type="Pfam" id="PF13456">
    <property type="entry name" value="RVT_3"/>
    <property type="match status" value="1"/>
</dbReference>
<feature type="domain" description="Reverse transcriptase zinc-binding" evidence="2">
    <location>
        <begin position="189"/>
        <end position="260"/>
    </location>
</feature>